<evidence type="ECO:0000256" key="5">
    <source>
        <dbReference type="ARBA" id="ARBA00023136"/>
    </source>
</evidence>
<accession>A0ABT0RMW2</accession>
<dbReference type="PROSITE" id="PS50895">
    <property type="entry name" value="SURF1"/>
    <property type="match status" value="1"/>
</dbReference>
<protein>
    <recommendedName>
        <fullName evidence="6">SURF1-like protein</fullName>
    </recommendedName>
</protein>
<keyword evidence="3 6" id="KW-0812">Transmembrane</keyword>
<dbReference type="InterPro" id="IPR002994">
    <property type="entry name" value="Surf1/Shy1"/>
</dbReference>
<evidence type="ECO:0000256" key="2">
    <source>
        <dbReference type="ARBA" id="ARBA00007165"/>
    </source>
</evidence>
<dbReference type="Pfam" id="PF02104">
    <property type="entry name" value="SURF1"/>
    <property type="match status" value="1"/>
</dbReference>
<comment type="caution">
    <text evidence="6">Lacks conserved residue(s) required for the propagation of feature annotation.</text>
</comment>
<gene>
    <name evidence="7" type="ORF">LZ536_08695</name>
</gene>
<evidence type="ECO:0000256" key="6">
    <source>
        <dbReference type="RuleBase" id="RU363076"/>
    </source>
</evidence>
<dbReference type="EMBL" id="JAMGBD010000001">
    <property type="protein sequence ID" value="MCL6683973.1"/>
    <property type="molecule type" value="Genomic_DNA"/>
</dbReference>
<sequence length="235" mass="26041">MTASRGKRRFLILLCLFGFLLFSALGVWQVERRDWKLDLIARVNARVAAPVQPLPARTAWARVNAKDDEYRHVRASGLLLNNRETLVDALTERGAGFWVVTPLQTADGTILINRGFVPAERTPSAAQAEGQVTEPVTVTGLLRMTEPKGRILRPNRPAENRWYSRDVAAIAKARGLSNVAPYFIDADATPNPGGYPIGGMTVVTFRNMHLVYALTWFGLAALSLAGLAMLFRRER</sequence>
<evidence type="ECO:0000256" key="4">
    <source>
        <dbReference type="ARBA" id="ARBA00022989"/>
    </source>
</evidence>
<dbReference type="CDD" id="cd06662">
    <property type="entry name" value="SURF1"/>
    <property type="match status" value="1"/>
</dbReference>
<reference evidence="7" key="1">
    <citation type="submission" date="2022-05" db="EMBL/GenBank/DDBJ databases">
        <authorList>
            <person name="Jo J.-H."/>
            <person name="Im W.-T."/>
        </authorList>
    </citation>
    <scope>NUCLEOTIDE SEQUENCE</scope>
    <source>
        <strain evidence="7">SE158</strain>
    </source>
</reference>
<keyword evidence="5 6" id="KW-0472">Membrane</keyword>
<proteinExistence type="inferred from homology"/>
<evidence type="ECO:0000256" key="3">
    <source>
        <dbReference type="ARBA" id="ARBA00022692"/>
    </source>
</evidence>
<evidence type="ECO:0000313" key="7">
    <source>
        <dbReference type="EMBL" id="MCL6683973.1"/>
    </source>
</evidence>
<comment type="caution">
    <text evidence="7">The sequence shown here is derived from an EMBL/GenBank/DDBJ whole genome shotgun (WGS) entry which is preliminary data.</text>
</comment>
<name>A0ABT0RMW2_9SPHN</name>
<keyword evidence="4 6" id="KW-1133">Transmembrane helix</keyword>
<keyword evidence="8" id="KW-1185">Reference proteome</keyword>
<comment type="similarity">
    <text evidence="2 6">Belongs to the SURF1 family.</text>
</comment>
<comment type="subcellular location">
    <subcellularLocation>
        <location evidence="6">Cell membrane</location>
        <topology evidence="6">Multi-pass membrane protein</topology>
    </subcellularLocation>
    <subcellularLocation>
        <location evidence="1">Membrane</location>
    </subcellularLocation>
</comment>
<dbReference type="PANTHER" id="PTHR23427">
    <property type="entry name" value="SURFEIT LOCUS PROTEIN"/>
    <property type="match status" value="1"/>
</dbReference>
<dbReference type="InterPro" id="IPR045214">
    <property type="entry name" value="Surf1/Surf4"/>
</dbReference>
<dbReference type="RefSeq" id="WP_249848147.1">
    <property type="nucleotide sequence ID" value="NZ_JAMGBD010000001.1"/>
</dbReference>
<evidence type="ECO:0000256" key="1">
    <source>
        <dbReference type="ARBA" id="ARBA00004370"/>
    </source>
</evidence>
<evidence type="ECO:0000313" key="8">
    <source>
        <dbReference type="Proteomes" id="UP001165363"/>
    </source>
</evidence>
<dbReference type="PANTHER" id="PTHR23427:SF2">
    <property type="entry name" value="SURFEIT LOCUS PROTEIN 1"/>
    <property type="match status" value="1"/>
</dbReference>
<organism evidence="7 8">
    <name type="scientific">Sphingomonas alba</name>
    <dbReference type="NCBI Taxonomy" id="2908208"/>
    <lineage>
        <taxon>Bacteria</taxon>
        <taxon>Pseudomonadati</taxon>
        <taxon>Pseudomonadota</taxon>
        <taxon>Alphaproteobacteria</taxon>
        <taxon>Sphingomonadales</taxon>
        <taxon>Sphingomonadaceae</taxon>
        <taxon>Sphingomonas</taxon>
    </lineage>
</organism>
<dbReference type="Proteomes" id="UP001165363">
    <property type="component" value="Unassembled WGS sequence"/>
</dbReference>
<keyword evidence="6" id="KW-1003">Cell membrane</keyword>
<feature type="transmembrane region" description="Helical" evidence="6">
    <location>
        <begin position="210"/>
        <end position="231"/>
    </location>
</feature>